<evidence type="ECO:0000313" key="1">
    <source>
        <dbReference type="EMBL" id="PWN53594.1"/>
    </source>
</evidence>
<dbReference type="EMBL" id="KZ819718">
    <property type="protein sequence ID" value="PWN53594.1"/>
    <property type="molecule type" value="Genomic_DNA"/>
</dbReference>
<accession>A0ACD0P6B7</accession>
<gene>
    <name evidence="1" type="ORF">IE53DRAFT_383881</name>
</gene>
<evidence type="ECO:0000313" key="2">
    <source>
        <dbReference type="Proteomes" id="UP000245626"/>
    </source>
</evidence>
<proteinExistence type="predicted"/>
<sequence>LCDDSFEEHVIEYPKEKTGLHLHGLNSNAVKFKTRSMVEVEEFSKDWGFIPTRWITIGSLKELDEFTEKVGLSGKWRGEAIEGFVIRTTMPLLEVENGGGKEGCRPPYEKGQTWFYKVKFDEPYLMYRDWRELTRKMLAEKAGWDERMVHLSSSSSTSDRDGKEVEQEYDGDDSVSVTERQRDGTEEDEKRGKEGGEKEKKSKNALKKEQKRLERKKKEAMAKERAKAVQAGILPPPPPPTKSRRAETLLFVKWCHDRIYGTDKVEAKPGLFESFKFGKGIIALRNAFLSYLETEEGRKELETLKGGGDGEEVGKGSREKDERPFNKLLITPIAVPGVGKTQLALALKHLLEAKGKGKVGHVQSDDYKKKTGFLNFVEKEIEKEGVEVVFADKNNHLFQHRDELIGLVEKVSDPSRSVASGGRKRGGKGRVGKGEDEVTNPNRVKTLALAWRLDQVSLNTLHRTLSERIVMRGQNHQNLVADTKGESGVKEHEAILWRFLEQLEPFRSSLGGQGCQGFGDERFDQVVWLEIGASPKENLRKVYAKVLELLGQEGMEEVEEGELEVALTKASEFKVERKKGVDGKEEGKSSWALAIPKVRYYGISVEIDLERTLERILSESVEEEGDEASSSSSIQAAKTFYQDLKRKGRINKRPHITLVHNSSVEKERIGSKEEEEKVQGSKVRWETYRKLCRKEEEGGHDPGHISFEFEMRNLFWDEKVMALSVDGFRGESGMDEGELRRLQGEDWKPHVTVGTISEEVRPFQAKGLFLDRGGKTEVRSVPLGPIRSNGRLMAMYH</sequence>
<organism evidence="1 2">
    <name type="scientific">Violaceomyces palustris</name>
    <dbReference type="NCBI Taxonomy" id="1673888"/>
    <lineage>
        <taxon>Eukaryota</taxon>
        <taxon>Fungi</taxon>
        <taxon>Dikarya</taxon>
        <taxon>Basidiomycota</taxon>
        <taxon>Ustilaginomycotina</taxon>
        <taxon>Ustilaginomycetes</taxon>
        <taxon>Violaceomycetales</taxon>
        <taxon>Violaceomycetaceae</taxon>
        <taxon>Violaceomyces</taxon>
    </lineage>
</organism>
<feature type="non-terminal residue" evidence="1">
    <location>
        <position position="1"/>
    </location>
</feature>
<dbReference type="Proteomes" id="UP000245626">
    <property type="component" value="Unassembled WGS sequence"/>
</dbReference>
<keyword evidence="2" id="KW-1185">Reference proteome</keyword>
<protein>
    <submittedName>
        <fullName evidence="1">Uncharacterized protein</fullName>
    </submittedName>
</protein>
<reference evidence="1 2" key="1">
    <citation type="journal article" date="2018" name="Mol. Biol. Evol.">
        <title>Broad Genomic Sampling Reveals a Smut Pathogenic Ancestry of the Fungal Clade Ustilaginomycotina.</title>
        <authorList>
            <person name="Kijpornyongpan T."/>
            <person name="Mondo S.J."/>
            <person name="Barry K."/>
            <person name="Sandor L."/>
            <person name="Lee J."/>
            <person name="Lipzen A."/>
            <person name="Pangilinan J."/>
            <person name="LaButti K."/>
            <person name="Hainaut M."/>
            <person name="Henrissat B."/>
            <person name="Grigoriev I.V."/>
            <person name="Spatafora J.W."/>
            <person name="Aime M.C."/>
        </authorList>
    </citation>
    <scope>NUCLEOTIDE SEQUENCE [LARGE SCALE GENOMIC DNA]</scope>
    <source>
        <strain evidence="1 2">SA 807</strain>
    </source>
</reference>
<name>A0ACD0P6B7_9BASI</name>